<evidence type="ECO:0000313" key="3">
    <source>
        <dbReference type="EMBL" id="EON69383.1"/>
    </source>
</evidence>
<dbReference type="Proteomes" id="UP000016924">
    <property type="component" value="Unassembled WGS sequence"/>
</dbReference>
<dbReference type="InterPro" id="IPR012578">
    <property type="entry name" value="Nucl_pore_cmplx"/>
</dbReference>
<dbReference type="GO" id="GO:0070762">
    <property type="term" value="C:nuclear pore transmembrane ring"/>
    <property type="evidence" value="ECO:0007669"/>
    <property type="project" value="TreeGrafter"/>
</dbReference>
<dbReference type="AlphaFoldDB" id="R7Z5J9"/>
<dbReference type="GeneID" id="19905954"/>
<organism evidence="3 4">
    <name type="scientific">Coniosporium apollinis (strain CBS 100218)</name>
    <name type="common">Rock-inhabiting black yeast</name>
    <dbReference type="NCBI Taxonomy" id="1168221"/>
    <lineage>
        <taxon>Eukaryota</taxon>
        <taxon>Fungi</taxon>
        <taxon>Dikarya</taxon>
        <taxon>Ascomycota</taxon>
        <taxon>Pezizomycotina</taxon>
        <taxon>Dothideomycetes</taxon>
        <taxon>Dothideomycetes incertae sedis</taxon>
        <taxon>Coniosporium</taxon>
    </lineage>
</organism>
<feature type="transmembrane region" description="Helical" evidence="2">
    <location>
        <begin position="55"/>
        <end position="72"/>
    </location>
</feature>
<evidence type="ECO:0000256" key="2">
    <source>
        <dbReference type="SAM" id="Phobius"/>
    </source>
</evidence>
<dbReference type="RefSeq" id="XP_007784700.1">
    <property type="nucleotide sequence ID" value="XM_007786510.1"/>
</dbReference>
<dbReference type="GO" id="GO:0030474">
    <property type="term" value="P:spindle pole body duplication"/>
    <property type="evidence" value="ECO:0007669"/>
    <property type="project" value="TreeGrafter"/>
</dbReference>
<proteinExistence type="predicted"/>
<feature type="compositionally biased region" description="Low complexity" evidence="1">
    <location>
        <begin position="152"/>
        <end position="167"/>
    </location>
</feature>
<feature type="region of interest" description="Disordered" evidence="1">
    <location>
        <begin position="127"/>
        <end position="194"/>
    </location>
</feature>
<keyword evidence="4" id="KW-1185">Reference proteome</keyword>
<evidence type="ECO:0008006" key="5">
    <source>
        <dbReference type="Google" id="ProtNLM"/>
    </source>
</evidence>
<sequence length="279" mass="29783">MALRAAPLTPNAQATQTVQTPHISTPTGTWRHPRMDEINQRQHAATFNDQNIRMILWNISILAVTFISTAFLPELSSYYFTKLSPYSDYILLALRLILLFNAVTALYPLFRRKDDFSDIPLTPSQRKLLGLEPSSTPATPGSQYITPPRYARSSTPRRGSGSGSRPRPASDPPLSGRGSPAGGMSNGSPFTSTVSPLLQKAMGEGSTRRLSYGRDSPLGASSFGASSFGASGYGGPESLGNIPGTPTPMGGGKGASVGLNNKWLYERGRGSPGGRSIYS</sequence>
<name>R7Z5J9_CONA1</name>
<dbReference type="eggNOG" id="ENOG502S8U7">
    <property type="taxonomic scope" value="Eukaryota"/>
</dbReference>
<keyword evidence="2" id="KW-1133">Transmembrane helix</keyword>
<dbReference type="OMA" id="QYATTFD"/>
<dbReference type="HOGENOM" id="CLU_044363_0_0_1"/>
<feature type="transmembrane region" description="Helical" evidence="2">
    <location>
        <begin position="92"/>
        <end position="110"/>
    </location>
</feature>
<dbReference type="GO" id="GO:0005640">
    <property type="term" value="C:nuclear outer membrane"/>
    <property type="evidence" value="ECO:0007669"/>
    <property type="project" value="TreeGrafter"/>
</dbReference>
<evidence type="ECO:0000313" key="4">
    <source>
        <dbReference type="Proteomes" id="UP000016924"/>
    </source>
</evidence>
<evidence type="ECO:0000256" key="1">
    <source>
        <dbReference type="SAM" id="MobiDB-lite"/>
    </source>
</evidence>
<keyword evidence="2" id="KW-0812">Transmembrane</keyword>
<dbReference type="STRING" id="1168221.R7Z5J9"/>
<protein>
    <recommendedName>
        <fullName evidence="5">Nuclear pore complex component</fullName>
    </recommendedName>
</protein>
<feature type="region of interest" description="Disordered" evidence="1">
    <location>
        <begin position="1"/>
        <end position="31"/>
    </location>
</feature>
<dbReference type="Pfam" id="PF08058">
    <property type="entry name" value="NPCC"/>
    <property type="match status" value="1"/>
</dbReference>
<reference evidence="4" key="1">
    <citation type="submission" date="2012-06" db="EMBL/GenBank/DDBJ databases">
        <title>The genome sequence of Coniosporium apollinis CBS 100218.</title>
        <authorList>
            <consortium name="The Broad Institute Genome Sequencing Platform"/>
            <person name="Cuomo C."/>
            <person name="Gorbushina A."/>
            <person name="Noack S."/>
            <person name="Walker B."/>
            <person name="Young S.K."/>
            <person name="Zeng Q."/>
            <person name="Gargeya S."/>
            <person name="Fitzgerald M."/>
            <person name="Haas B."/>
            <person name="Abouelleil A."/>
            <person name="Alvarado L."/>
            <person name="Arachchi H.M."/>
            <person name="Berlin A.M."/>
            <person name="Chapman S.B."/>
            <person name="Goldberg J."/>
            <person name="Griggs A."/>
            <person name="Gujja S."/>
            <person name="Hansen M."/>
            <person name="Howarth C."/>
            <person name="Imamovic A."/>
            <person name="Larimer J."/>
            <person name="McCowan C."/>
            <person name="Montmayeur A."/>
            <person name="Murphy C."/>
            <person name="Neiman D."/>
            <person name="Pearson M."/>
            <person name="Priest M."/>
            <person name="Roberts A."/>
            <person name="Saif S."/>
            <person name="Shea T."/>
            <person name="Sisk P."/>
            <person name="Sykes S."/>
            <person name="Wortman J."/>
            <person name="Nusbaum C."/>
            <person name="Birren B."/>
        </authorList>
    </citation>
    <scope>NUCLEOTIDE SEQUENCE [LARGE SCALE GENOMIC DNA]</scope>
    <source>
        <strain evidence="4">CBS 100218</strain>
    </source>
</reference>
<feature type="compositionally biased region" description="Polar residues" evidence="1">
    <location>
        <begin position="133"/>
        <end position="145"/>
    </location>
</feature>
<dbReference type="EMBL" id="JH767612">
    <property type="protein sequence ID" value="EON69383.1"/>
    <property type="molecule type" value="Genomic_DNA"/>
</dbReference>
<feature type="region of interest" description="Disordered" evidence="1">
    <location>
        <begin position="223"/>
        <end position="258"/>
    </location>
</feature>
<accession>R7Z5J9</accession>
<dbReference type="PANTHER" id="PTHR28003">
    <property type="entry name" value="NUCLEOPORIN POM34"/>
    <property type="match status" value="1"/>
</dbReference>
<gene>
    <name evidence="3" type="ORF">W97_08643</name>
</gene>
<dbReference type="PANTHER" id="PTHR28003:SF1">
    <property type="entry name" value="NUCLEOPORIN POM34"/>
    <property type="match status" value="1"/>
</dbReference>
<dbReference type="GO" id="GO:0006606">
    <property type="term" value="P:protein import into nucleus"/>
    <property type="evidence" value="ECO:0007669"/>
    <property type="project" value="TreeGrafter"/>
</dbReference>
<keyword evidence="2" id="KW-0472">Membrane</keyword>
<feature type="compositionally biased region" description="Polar residues" evidence="1">
    <location>
        <begin position="10"/>
        <end position="28"/>
    </location>
</feature>
<dbReference type="OrthoDB" id="429932at2759"/>